<feature type="transmembrane region" description="Helical" evidence="1">
    <location>
        <begin position="150"/>
        <end position="169"/>
    </location>
</feature>
<dbReference type="Proteomes" id="UP000243081">
    <property type="component" value="Unassembled WGS sequence"/>
</dbReference>
<organism evidence="2 3">
    <name type="scientific">Cordyceps confragosa</name>
    <name type="common">Lecanicillium lecanii</name>
    <dbReference type="NCBI Taxonomy" id="2714763"/>
    <lineage>
        <taxon>Eukaryota</taxon>
        <taxon>Fungi</taxon>
        <taxon>Dikarya</taxon>
        <taxon>Ascomycota</taxon>
        <taxon>Pezizomycotina</taxon>
        <taxon>Sordariomycetes</taxon>
        <taxon>Hypocreomycetidae</taxon>
        <taxon>Hypocreales</taxon>
        <taxon>Cordycipitaceae</taxon>
        <taxon>Akanthomyces</taxon>
    </lineage>
</organism>
<protein>
    <submittedName>
        <fullName evidence="2">Uncharacterized protein</fullName>
    </submittedName>
</protein>
<dbReference type="OrthoDB" id="7464126at2759"/>
<dbReference type="EMBL" id="LUKN01004430">
    <property type="protein sequence ID" value="OAQ96015.1"/>
    <property type="molecule type" value="Genomic_DNA"/>
</dbReference>
<proteinExistence type="predicted"/>
<keyword evidence="1" id="KW-0812">Transmembrane</keyword>
<name>A0A179HZP6_CORDF</name>
<keyword evidence="1" id="KW-1133">Transmembrane helix</keyword>
<gene>
    <name evidence="2" type="ORF">LLEC1_04356</name>
</gene>
<feature type="transmembrane region" description="Helical" evidence="1">
    <location>
        <begin position="60"/>
        <end position="83"/>
    </location>
</feature>
<feature type="transmembrane region" description="Helical" evidence="1">
    <location>
        <begin position="21"/>
        <end position="48"/>
    </location>
</feature>
<feature type="transmembrane region" description="Helical" evidence="1">
    <location>
        <begin position="175"/>
        <end position="195"/>
    </location>
</feature>
<evidence type="ECO:0000313" key="2">
    <source>
        <dbReference type="EMBL" id="OAQ96015.1"/>
    </source>
</evidence>
<keyword evidence="3" id="KW-1185">Reference proteome</keyword>
<evidence type="ECO:0000256" key="1">
    <source>
        <dbReference type="SAM" id="Phobius"/>
    </source>
</evidence>
<comment type="caution">
    <text evidence="2">The sequence shown here is derived from an EMBL/GenBank/DDBJ whole genome shotgun (WGS) entry which is preliminary data.</text>
</comment>
<accession>A0A179HZP6</accession>
<sequence length="400" mass="44816">MKFAPNPNLSLNYGIKKYPLILSWLVAFAGLVLQASVLWFGALATYMWRWKKNDARPPPWAFPMMVLGTLLQCFGMWWCAHLIDASSKERVFRKRETSKQSPSFLHVVQPGNQDVGDQTLDSFSFQDVILTKREYITSWKDPQRADHPKTATASVAVTMVGFILQFVGLRAQHSAVSVFQLGAILAMSLICSMLCTQRLKRGQNLLYNRPDKVQGYELDWLALQMENSRINGGNRLSTPLYYNAPTSAATTETSVRSSGDLGSILPRESCAGGFESACVLTYSGLPPVAPSRVEEMIKAKHVEWLKQNECPDDSYLPHQGVRLFYCRARLAELTRKPRLPSPGVSNAWGDELVKSRSPALQLKSAIEASADVLFSRASINKPWERAQTFTWSTSNLSWCP</sequence>
<dbReference type="AlphaFoldDB" id="A0A179HZP6"/>
<evidence type="ECO:0000313" key="3">
    <source>
        <dbReference type="Proteomes" id="UP000243081"/>
    </source>
</evidence>
<reference evidence="2 3" key="1">
    <citation type="submission" date="2016-03" db="EMBL/GenBank/DDBJ databases">
        <title>Fine-scale spatial genetic structure of a fungal parasite of coffee scale insects.</title>
        <authorList>
            <person name="Jackson D."/>
            <person name="Zemenick K.A."/>
            <person name="Malloure B."/>
            <person name="Quandt C.A."/>
            <person name="James T.Y."/>
        </authorList>
    </citation>
    <scope>NUCLEOTIDE SEQUENCE [LARGE SCALE GENOMIC DNA]</scope>
    <source>
        <strain evidence="2 3">UM487</strain>
    </source>
</reference>
<keyword evidence="1" id="KW-0472">Membrane</keyword>